<keyword evidence="10" id="KW-0443">Lipid metabolism</keyword>
<dbReference type="Gene3D" id="3.90.550.50">
    <property type="match status" value="1"/>
</dbReference>
<evidence type="ECO:0000313" key="14">
    <source>
        <dbReference type="Ensembl" id="ENSEBUP00000012113.1"/>
    </source>
</evidence>
<keyword evidence="11" id="KW-0472">Membrane</keyword>
<dbReference type="EC" id="2.4.1.-" evidence="13"/>
<dbReference type="FunFam" id="3.90.550.50:FF:000001">
    <property type="entry name" value="Hexosyltransferase"/>
    <property type="match status" value="1"/>
</dbReference>
<dbReference type="GO" id="GO:0006629">
    <property type="term" value="P:lipid metabolic process"/>
    <property type="evidence" value="ECO:0007669"/>
    <property type="project" value="UniProtKB-KW"/>
</dbReference>
<dbReference type="OMA" id="IVTSHQF"/>
<proteinExistence type="inferred from homology"/>
<keyword evidence="5" id="KW-0808">Transferase</keyword>
<keyword evidence="6" id="KW-0812">Transmembrane</keyword>
<evidence type="ECO:0000256" key="3">
    <source>
        <dbReference type="ARBA" id="ARBA00008661"/>
    </source>
</evidence>
<protein>
    <recommendedName>
        <fullName evidence="13">Hexosyltransferase</fullName>
        <ecNumber evidence="13">2.4.1.-</ecNumber>
    </recommendedName>
</protein>
<keyword evidence="9 13" id="KW-0333">Golgi apparatus</keyword>
<dbReference type="GO" id="GO:0008499">
    <property type="term" value="F:N-acetyl-beta-D-glucosaminide beta-(1,3)-galactosyltransferase activity"/>
    <property type="evidence" value="ECO:0007669"/>
    <property type="project" value="TreeGrafter"/>
</dbReference>
<dbReference type="PANTHER" id="PTHR11214:SF19">
    <property type="entry name" value="BETA-1,3-GALACTOSYLTRANSFERASE 2"/>
    <property type="match status" value="1"/>
</dbReference>
<keyword evidence="15" id="KW-1185">Reference proteome</keyword>
<accession>A0A8C4WUR1</accession>
<dbReference type="Pfam" id="PF01762">
    <property type="entry name" value="Galactosyl_T"/>
    <property type="match status" value="1"/>
</dbReference>
<dbReference type="InterPro" id="IPR002659">
    <property type="entry name" value="Glyco_trans_31"/>
</dbReference>
<name>A0A8C4WUR1_EPTBU</name>
<keyword evidence="8" id="KW-1133">Transmembrane helix</keyword>
<keyword evidence="7" id="KW-0735">Signal-anchor</keyword>
<evidence type="ECO:0000256" key="5">
    <source>
        <dbReference type="ARBA" id="ARBA00022679"/>
    </source>
</evidence>
<dbReference type="AlphaFoldDB" id="A0A8C4WUR1"/>
<keyword evidence="4 13" id="KW-0328">Glycosyltransferase</keyword>
<evidence type="ECO:0000256" key="4">
    <source>
        <dbReference type="ARBA" id="ARBA00022676"/>
    </source>
</evidence>
<reference evidence="14" key="2">
    <citation type="submission" date="2025-09" db="UniProtKB">
        <authorList>
            <consortium name="Ensembl"/>
        </authorList>
    </citation>
    <scope>IDENTIFICATION</scope>
</reference>
<evidence type="ECO:0000256" key="6">
    <source>
        <dbReference type="ARBA" id="ARBA00022692"/>
    </source>
</evidence>
<comment type="similarity">
    <text evidence="3 13">Belongs to the glycosyltransferase 31 family.</text>
</comment>
<reference evidence="14" key="1">
    <citation type="submission" date="2025-08" db="UniProtKB">
        <authorList>
            <consortium name="Ensembl"/>
        </authorList>
    </citation>
    <scope>IDENTIFICATION</scope>
</reference>
<sequence length="359" mass="41471">MASSTRTVACKRSHDVVEFFEKRKSTSEEMPWWVWRQFPFARLQLIKSPPVDSDVLLSGNEAPGLQPEPSEKNLNFVFIRNEPDKCRRQAPFLVLLVSTAPKQFEARQAIRDTWGNESLLPGINIVRLFLLGSSPSESVNQDLDRESHFHDIIQQNFMDTYHNLTIKTVMGLHWLAHHCPMAKYVMKTDSDMFVNVEFLVQSVLRTQEPPRKNYFTGYLMRGYSPNRNPSSKWYMSRALYPGDRYPTFCSGTGYIFSGDLSRLLYQASLAIRMLHLEDVYMGLCLAKLHISPVPPPNDFDFNHWHVSYSACRYSKLVTSHQFRSPLNHPNSISSTFKLVSFLLVFINFNRLTYLIGKGI</sequence>
<evidence type="ECO:0000256" key="7">
    <source>
        <dbReference type="ARBA" id="ARBA00022968"/>
    </source>
</evidence>
<evidence type="ECO:0000256" key="9">
    <source>
        <dbReference type="ARBA" id="ARBA00023034"/>
    </source>
</evidence>
<dbReference type="GO" id="GO:0006493">
    <property type="term" value="P:protein O-linked glycosylation"/>
    <property type="evidence" value="ECO:0007669"/>
    <property type="project" value="TreeGrafter"/>
</dbReference>
<organism evidence="14 15">
    <name type="scientific">Eptatretus burgeri</name>
    <name type="common">Inshore hagfish</name>
    <dbReference type="NCBI Taxonomy" id="7764"/>
    <lineage>
        <taxon>Eukaryota</taxon>
        <taxon>Metazoa</taxon>
        <taxon>Chordata</taxon>
        <taxon>Craniata</taxon>
        <taxon>Vertebrata</taxon>
        <taxon>Cyclostomata</taxon>
        <taxon>Myxini</taxon>
        <taxon>Myxiniformes</taxon>
        <taxon>Myxinidae</taxon>
        <taxon>Eptatretinae</taxon>
        <taxon>Eptatretus</taxon>
    </lineage>
</organism>
<evidence type="ECO:0000256" key="13">
    <source>
        <dbReference type="RuleBase" id="RU363063"/>
    </source>
</evidence>
<evidence type="ECO:0000256" key="11">
    <source>
        <dbReference type="ARBA" id="ARBA00023136"/>
    </source>
</evidence>
<dbReference type="GO" id="GO:0000139">
    <property type="term" value="C:Golgi membrane"/>
    <property type="evidence" value="ECO:0007669"/>
    <property type="project" value="UniProtKB-SubCell"/>
</dbReference>
<comment type="pathway">
    <text evidence="2">Protein modification; protein glycosylation.</text>
</comment>
<evidence type="ECO:0000256" key="1">
    <source>
        <dbReference type="ARBA" id="ARBA00004323"/>
    </source>
</evidence>
<dbReference type="Ensembl" id="ENSEBUT00000012689.1">
    <property type="protein sequence ID" value="ENSEBUP00000012113.1"/>
    <property type="gene ID" value="ENSEBUG00000007729.1"/>
</dbReference>
<comment type="subcellular location">
    <subcellularLocation>
        <location evidence="1 13">Golgi apparatus membrane</location>
        <topology evidence="1 13">Single-pass type II membrane protein</topology>
    </subcellularLocation>
</comment>
<dbReference type="GeneTree" id="ENSGT00940000155117"/>
<evidence type="ECO:0000313" key="15">
    <source>
        <dbReference type="Proteomes" id="UP000694388"/>
    </source>
</evidence>
<evidence type="ECO:0000256" key="8">
    <source>
        <dbReference type="ARBA" id="ARBA00022989"/>
    </source>
</evidence>
<dbReference type="PANTHER" id="PTHR11214">
    <property type="entry name" value="BETA-1,3-N-ACETYLGLUCOSAMINYLTRANSFERASE"/>
    <property type="match status" value="1"/>
</dbReference>
<dbReference type="Proteomes" id="UP000694388">
    <property type="component" value="Unplaced"/>
</dbReference>
<evidence type="ECO:0000256" key="10">
    <source>
        <dbReference type="ARBA" id="ARBA00023098"/>
    </source>
</evidence>
<evidence type="ECO:0000256" key="12">
    <source>
        <dbReference type="ARBA" id="ARBA00023180"/>
    </source>
</evidence>
<evidence type="ECO:0000256" key="2">
    <source>
        <dbReference type="ARBA" id="ARBA00004922"/>
    </source>
</evidence>
<keyword evidence="12" id="KW-0325">Glycoprotein</keyword>